<keyword evidence="4" id="KW-0862">Zinc</keyword>
<dbReference type="InterPro" id="IPR036236">
    <property type="entry name" value="Znf_C2H2_sf"/>
</dbReference>
<dbReference type="GO" id="GO:0008270">
    <property type="term" value="F:zinc ion binding"/>
    <property type="evidence" value="ECO:0007669"/>
    <property type="project" value="UniProtKB-KW"/>
</dbReference>
<evidence type="ECO:0000256" key="2">
    <source>
        <dbReference type="ARBA" id="ARBA00022737"/>
    </source>
</evidence>
<keyword evidence="3 5" id="KW-0863">Zinc-finger</keyword>
<protein>
    <recommendedName>
        <fullName evidence="6">C2H2-type domain-containing protein</fullName>
    </recommendedName>
</protein>
<gene>
    <name evidence="7" type="ORF">BRAFLDRAFT_117067</name>
</gene>
<evidence type="ECO:0000256" key="5">
    <source>
        <dbReference type="PROSITE-ProRule" id="PRU00042"/>
    </source>
</evidence>
<evidence type="ECO:0000256" key="3">
    <source>
        <dbReference type="ARBA" id="ARBA00022771"/>
    </source>
</evidence>
<dbReference type="SUPFAM" id="SSF57667">
    <property type="entry name" value="beta-beta-alpha zinc fingers"/>
    <property type="match status" value="1"/>
</dbReference>
<dbReference type="FunFam" id="3.30.160.60:FF:000021">
    <property type="entry name" value="Basic krueppel-like factor 3"/>
    <property type="match status" value="1"/>
</dbReference>
<evidence type="ECO:0000313" key="7">
    <source>
        <dbReference type="EMBL" id="EEN67736.1"/>
    </source>
</evidence>
<dbReference type="Gene3D" id="3.30.160.60">
    <property type="entry name" value="Classic Zinc Finger"/>
    <property type="match status" value="1"/>
</dbReference>
<sequence>MAAAVAMKSGVSADFKKKTGQMAKGSSSETSANKYCAYKDCKEQNQVYTACDRCMETFCDKHSNSTVHRCFKEREVVEGVKIRGDTTTNGDLATEQDQLDEGMDTGHEKRAFQDEPVDLSMNGVKATKLSALSGHSTLGDMIGRTNLQHIVVPLVSPPVLPHSQVVATLPLTVVTTLAQSLPITTVSIHDLRSNLAKGATDDIAISVPTSFTLPSATNEGHDDIPTVTLDTVNKTGSSALINIAEAANMPPAHIASLRQRIELDPQDELQKRRRVHKCDFEGCNKIYTKSSHLKAHRRTHTDVANSKHTSNPIKRIDTPVARQQTKLSNSLVTCLVLSHSLSYINQPNCPTVLLPAWCCPTACRTTTNQTVQQSCYLPGAVPQPVVHQPTKLSNSLVTCLVLSHSLSYINEPNCPTVLLLAWCCPTACRTSTNQTVQQPCYLPSAVPQPVVHQRTKLSNSPVTCLVLSHSLSYINKQTVQQSCYLPGAVPQPVVHQQTKLSNSLVTYLGLSNNLSHDNNNKTFQQSCYLSGVVYSMPYDNSTQKLSNSSIVQQTIA</sequence>
<dbReference type="EMBL" id="GG666471">
    <property type="protein sequence ID" value="EEN67736.1"/>
    <property type="molecule type" value="Genomic_DNA"/>
</dbReference>
<dbReference type="eggNOG" id="KOG1721">
    <property type="taxonomic scope" value="Eukaryota"/>
</dbReference>
<dbReference type="PANTHER" id="PTHR23235">
    <property type="entry name" value="KRUEPPEL-LIKE TRANSCRIPTION FACTOR"/>
    <property type="match status" value="1"/>
</dbReference>
<dbReference type="AlphaFoldDB" id="C3XWK2"/>
<dbReference type="SUPFAM" id="SSF118310">
    <property type="entry name" value="AN1-like Zinc finger"/>
    <property type="match status" value="1"/>
</dbReference>
<evidence type="ECO:0000259" key="6">
    <source>
        <dbReference type="PROSITE" id="PS50157"/>
    </source>
</evidence>
<dbReference type="InterPro" id="IPR013087">
    <property type="entry name" value="Znf_C2H2_type"/>
</dbReference>
<feature type="domain" description="C2H2-type" evidence="6">
    <location>
        <begin position="276"/>
        <end position="301"/>
    </location>
</feature>
<reference evidence="7" key="1">
    <citation type="journal article" date="2008" name="Nature">
        <title>The amphioxus genome and the evolution of the chordate karyotype.</title>
        <authorList>
            <consortium name="US DOE Joint Genome Institute (JGI-PGF)"/>
            <person name="Putnam N.H."/>
            <person name="Butts T."/>
            <person name="Ferrier D.E.K."/>
            <person name="Furlong R.F."/>
            <person name="Hellsten U."/>
            <person name="Kawashima T."/>
            <person name="Robinson-Rechavi M."/>
            <person name="Shoguchi E."/>
            <person name="Terry A."/>
            <person name="Yu J.-K."/>
            <person name="Benito-Gutierrez E.L."/>
            <person name="Dubchak I."/>
            <person name="Garcia-Fernandez J."/>
            <person name="Gibson-Brown J.J."/>
            <person name="Grigoriev I.V."/>
            <person name="Horton A.C."/>
            <person name="de Jong P.J."/>
            <person name="Jurka J."/>
            <person name="Kapitonov V.V."/>
            <person name="Kohara Y."/>
            <person name="Kuroki Y."/>
            <person name="Lindquist E."/>
            <person name="Lucas S."/>
            <person name="Osoegawa K."/>
            <person name="Pennacchio L.A."/>
            <person name="Salamov A.A."/>
            <person name="Satou Y."/>
            <person name="Sauka-Spengler T."/>
            <person name="Schmutz J."/>
            <person name="Shin-I T."/>
            <person name="Toyoda A."/>
            <person name="Bronner-Fraser M."/>
            <person name="Fujiyama A."/>
            <person name="Holland L.Z."/>
            <person name="Holland P.W.H."/>
            <person name="Satoh N."/>
            <person name="Rokhsar D.S."/>
        </authorList>
    </citation>
    <scope>NUCLEOTIDE SEQUENCE [LARGE SCALE GENOMIC DNA]</scope>
    <source>
        <strain evidence="7">S238N-H82</strain>
        <tissue evidence="7">Testes</tissue>
    </source>
</reference>
<dbReference type="Gene3D" id="4.10.1110.10">
    <property type="entry name" value="AN1-like Zinc finger"/>
    <property type="match status" value="1"/>
</dbReference>
<dbReference type="PROSITE" id="PS00028">
    <property type="entry name" value="ZINC_FINGER_C2H2_1"/>
    <property type="match status" value="1"/>
</dbReference>
<proteinExistence type="predicted"/>
<name>C3XWK2_BRAFL</name>
<evidence type="ECO:0000256" key="4">
    <source>
        <dbReference type="ARBA" id="ARBA00022833"/>
    </source>
</evidence>
<organism>
    <name type="scientific">Branchiostoma floridae</name>
    <name type="common">Florida lancelet</name>
    <name type="synonym">Amphioxus</name>
    <dbReference type="NCBI Taxonomy" id="7739"/>
    <lineage>
        <taxon>Eukaryota</taxon>
        <taxon>Metazoa</taxon>
        <taxon>Chordata</taxon>
        <taxon>Cephalochordata</taxon>
        <taxon>Leptocardii</taxon>
        <taxon>Amphioxiformes</taxon>
        <taxon>Branchiostomatidae</taxon>
        <taxon>Branchiostoma</taxon>
    </lineage>
</organism>
<evidence type="ECO:0000256" key="1">
    <source>
        <dbReference type="ARBA" id="ARBA00022723"/>
    </source>
</evidence>
<dbReference type="PROSITE" id="PS50157">
    <property type="entry name" value="ZINC_FINGER_C2H2_2"/>
    <property type="match status" value="1"/>
</dbReference>
<dbReference type="PANTHER" id="PTHR23235:SF150">
    <property type="entry name" value="KRUEPPEL-LIKE FACTOR LUNA"/>
    <property type="match status" value="1"/>
</dbReference>
<keyword evidence="2" id="KW-0677">Repeat</keyword>
<accession>C3XWK2</accession>
<dbReference type="InterPro" id="IPR035896">
    <property type="entry name" value="AN1-like_Znf"/>
</dbReference>
<dbReference type="InParanoid" id="C3XWK2"/>
<keyword evidence="1" id="KW-0479">Metal-binding</keyword>